<sequence length="142" mass="15806">MSKQEKLARLGLAVSLAGCFYLAVHLFPVSVLPIEGPDPDTASTAARLMILFLLAAYFIKRRDASPLADERDRSIEARRANAGYMSLALMIVVCATLGLEGYDVFWRSRSPAWLGSGLMFLMFASLVIHSLVGVVHYWRDRR</sequence>
<feature type="transmembrane region" description="Helical" evidence="1">
    <location>
        <begin position="80"/>
        <end position="99"/>
    </location>
</feature>
<feature type="transmembrane region" description="Helical" evidence="1">
    <location>
        <begin position="41"/>
        <end position="59"/>
    </location>
</feature>
<protein>
    <recommendedName>
        <fullName evidence="4">Transmembrane protein</fullName>
    </recommendedName>
</protein>
<keyword evidence="1" id="KW-0472">Membrane</keyword>
<proteinExistence type="predicted"/>
<evidence type="ECO:0000313" key="3">
    <source>
        <dbReference type="Proteomes" id="UP001459204"/>
    </source>
</evidence>
<keyword evidence="1" id="KW-1133">Transmembrane helix</keyword>
<keyword evidence="3" id="KW-1185">Reference proteome</keyword>
<accession>A0ABU9IYP6</accession>
<name>A0ABU9IYP6_9GAMM</name>
<comment type="caution">
    <text evidence="2">The sequence shown here is derived from an EMBL/GenBank/DDBJ whole genome shotgun (WGS) entry which is preliminary data.</text>
</comment>
<keyword evidence="1" id="KW-0812">Transmembrane</keyword>
<dbReference type="Proteomes" id="UP001459204">
    <property type="component" value="Unassembled WGS sequence"/>
</dbReference>
<evidence type="ECO:0008006" key="4">
    <source>
        <dbReference type="Google" id="ProtNLM"/>
    </source>
</evidence>
<dbReference type="EMBL" id="JBBWWT010000002">
    <property type="protein sequence ID" value="MEL1263855.1"/>
    <property type="molecule type" value="Genomic_DNA"/>
</dbReference>
<evidence type="ECO:0000313" key="2">
    <source>
        <dbReference type="EMBL" id="MEL1263855.1"/>
    </source>
</evidence>
<gene>
    <name evidence="2" type="ORF">AAD027_05630</name>
</gene>
<feature type="transmembrane region" description="Helical" evidence="1">
    <location>
        <begin position="119"/>
        <end position="138"/>
    </location>
</feature>
<organism evidence="2 3">
    <name type="scientific">Pseudoxanthomonas putridarboris</name>
    <dbReference type="NCBI Taxonomy" id="752605"/>
    <lineage>
        <taxon>Bacteria</taxon>
        <taxon>Pseudomonadati</taxon>
        <taxon>Pseudomonadota</taxon>
        <taxon>Gammaproteobacteria</taxon>
        <taxon>Lysobacterales</taxon>
        <taxon>Lysobacteraceae</taxon>
        <taxon>Pseudoxanthomonas</taxon>
    </lineage>
</organism>
<evidence type="ECO:0000256" key="1">
    <source>
        <dbReference type="SAM" id="Phobius"/>
    </source>
</evidence>
<reference evidence="2 3" key="1">
    <citation type="submission" date="2024-04" db="EMBL/GenBank/DDBJ databases">
        <title>Draft genome sequence of Pseudoxanthomonas putridarboris WD12.</title>
        <authorList>
            <person name="Oh J."/>
        </authorList>
    </citation>
    <scope>NUCLEOTIDE SEQUENCE [LARGE SCALE GENOMIC DNA]</scope>
    <source>
        <strain evidence="2 3">WD12</strain>
    </source>
</reference>
<feature type="transmembrane region" description="Helical" evidence="1">
    <location>
        <begin position="7"/>
        <end position="29"/>
    </location>
</feature>